<comment type="function">
    <text evidence="17">Ubiquitous transcription factor required for a diverse set of processes. It is a component of the CCR4 complex involved in the control of gene expression.</text>
</comment>
<dbReference type="AlphaFoldDB" id="A0A8T2SDM9"/>
<keyword evidence="8" id="KW-0963">Cytoplasm</keyword>
<evidence type="ECO:0000256" key="12">
    <source>
        <dbReference type="ARBA" id="ARBA00022839"/>
    </source>
</evidence>
<evidence type="ECO:0000313" key="18">
    <source>
        <dbReference type="EMBL" id="KAH7315622.1"/>
    </source>
</evidence>
<dbReference type="InterPro" id="IPR006941">
    <property type="entry name" value="RNase_CAF1"/>
</dbReference>
<dbReference type="GO" id="GO:0005634">
    <property type="term" value="C:nucleus"/>
    <property type="evidence" value="ECO:0007669"/>
    <property type="project" value="UniProtKB-SubCell"/>
</dbReference>
<evidence type="ECO:0000256" key="17">
    <source>
        <dbReference type="ARBA" id="ARBA00025148"/>
    </source>
</evidence>
<dbReference type="Proteomes" id="UP000825935">
    <property type="component" value="Chromosome 21"/>
</dbReference>
<evidence type="ECO:0000256" key="5">
    <source>
        <dbReference type="ARBA" id="ARBA00008372"/>
    </source>
</evidence>
<dbReference type="GO" id="GO:0030014">
    <property type="term" value="C:CCR4-NOT complex"/>
    <property type="evidence" value="ECO:0007669"/>
    <property type="project" value="InterPro"/>
</dbReference>
<protein>
    <recommendedName>
        <fullName evidence="7">poly(A)-specific ribonuclease</fullName>
        <ecNumber evidence="7">3.1.13.4</ecNumber>
    </recommendedName>
</protein>
<evidence type="ECO:0000256" key="3">
    <source>
        <dbReference type="ARBA" id="ARBA00004123"/>
    </source>
</evidence>
<evidence type="ECO:0000256" key="2">
    <source>
        <dbReference type="ARBA" id="ARBA00001968"/>
    </source>
</evidence>
<dbReference type="GO" id="GO:0003723">
    <property type="term" value="F:RNA binding"/>
    <property type="evidence" value="ECO:0007669"/>
    <property type="project" value="UniProtKB-KW"/>
</dbReference>
<dbReference type="EMBL" id="CM035426">
    <property type="protein sequence ID" value="KAH7315622.1"/>
    <property type="molecule type" value="Genomic_DNA"/>
</dbReference>
<keyword evidence="10" id="KW-0479">Metal-binding</keyword>
<keyword evidence="15" id="KW-0804">Transcription</keyword>
<sequence>MCRSALNPPSKYPRQRRPLASRQNANRLLTLERTPGMAVPDDVPIRIREVWDRNALREFKHIGRLKRIFSTVSIDTEFPGCILSNTIRPEQVSEEEHKYQVLKANVDMLKLIQFGITLTNKRGELPMIGGQYCIWQFNMRDFDITTDMFVPSSIQLLQNSGIDFERNRRDGIDSGRLGSLLVKFKFISNPRIRYVCYQGDYDFAYLIKAVTGELMPSTLVEFMKLRKNMFGPIYDVRHTQLHHFHTVCGLQRFSDSLGIKRICGAAHQAGSDSLLTSSTYQRLKSLPIKPLRGKGLDKQVLKTFRQFFLE</sequence>
<comment type="cofactor">
    <cofactor evidence="2">
        <name>a divalent metal cation</name>
        <dbReference type="ChEBI" id="CHEBI:60240"/>
    </cofactor>
</comment>
<dbReference type="OrthoDB" id="1164111at2759"/>
<evidence type="ECO:0000313" key="19">
    <source>
        <dbReference type="Proteomes" id="UP000825935"/>
    </source>
</evidence>
<name>A0A8T2SDM9_CERRI</name>
<keyword evidence="11" id="KW-0378">Hydrolase</keyword>
<dbReference type="GO" id="GO:0005737">
    <property type="term" value="C:cytoplasm"/>
    <property type="evidence" value="ECO:0007669"/>
    <property type="project" value="UniProtKB-SubCell"/>
</dbReference>
<keyword evidence="19" id="KW-1185">Reference proteome</keyword>
<dbReference type="EC" id="3.1.13.4" evidence="7"/>
<dbReference type="InterPro" id="IPR039637">
    <property type="entry name" value="CNOT7/CNOT8/Pop2"/>
</dbReference>
<comment type="similarity">
    <text evidence="5">Belongs to the CAF1 family.</text>
</comment>
<keyword evidence="14" id="KW-0805">Transcription regulation</keyword>
<evidence type="ECO:0000256" key="14">
    <source>
        <dbReference type="ARBA" id="ARBA00023015"/>
    </source>
</evidence>
<evidence type="ECO:0000256" key="4">
    <source>
        <dbReference type="ARBA" id="ARBA00004496"/>
    </source>
</evidence>
<keyword evidence="16" id="KW-0539">Nucleus</keyword>
<accession>A0A8T2SDM9</accession>
<evidence type="ECO:0000256" key="1">
    <source>
        <dbReference type="ARBA" id="ARBA00001663"/>
    </source>
</evidence>
<dbReference type="InterPro" id="IPR012337">
    <property type="entry name" value="RNaseH-like_sf"/>
</dbReference>
<evidence type="ECO:0000256" key="6">
    <source>
        <dbReference type="ARBA" id="ARBA00011757"/>
    </source>
</evidence>
<gene>
    <name evidence="18" type="ORF">KP509_21G057900</name>
</gene>
<organism evidence="18 19">
    <name type="scientific">Ceratopteris richardii</name>
    <name type="common">Triangle waterfern</name>
    <dbReference type="NCBI Taxonomy" id="49495"/>
    <lineage>
        <taxon>Eukaryota</taxon>
        <taxon>Viridiplantae</taxon>
        <taxon>Streptophyta</taxon>
        <taxon>Embryophyta</taxon>
        <taxon>Tracheophyta</taxon>
        <taxon>Polypodiopsida</taxon>
        <taxon>Polypodiidae</taxon>
        <taxon>Polypodiales</taxon>
        <taxon>Pteridineae</taxon>
        <taxon>Pteridaceae</taxon>
        <taxon>Parkerioideae</taxon>
        <taxon>Ceratopteris</taxon>
    </lineage>
</organism>
<keyword evidence="9" id="KW-0540">Nuclease</keyword>
<comment type="subcellular location">
    <subcellularLocation>
        <location evidence="4">Cytoplasm</location>
    </subcellularLocation>
    <subcellularLocation>
        <location evidence="3">Nucleus</location>
    </subcellularLocation>
</comment>
<keyword evidence="12" id="KW-0269">Exonuclease</keyword>
<dbReference type="GO" id="GO:0046872">
    <property type="term" value="F:metal ion binding"/>
    <property type="evidence" value="ECO:0007669"/>
    <property type="project" value="UniProtKB-KW"/>
</dbReference>
<evidence type="ECO:0000256" key="16">
    <source>
        <dbReference type="ARBA" id="ARBA00023242"/>
    </source>
</evidence>
<evidence type="ECO:0000256" key="15">
    <source>
        <dbReference type="ARBA" id="ARBA00023163"/>
    </source>
</evidence>
<dbReference type="SUPFAM" id="SSF53098">
    <property type="entry name" value="Ribonuclease H-like"/>
    <property type="match status" value="1"/>
</dbReference>
<evidence type="ECO:0000256" key="11">
    <source>
        <dbReference type="ARBA" id="ARBA00022801"/>
    </source>
</evidence>
<dbReference type="InterPro" id="IPR036397">
    <property type="entry name" value="RNaseH_sf"/>
</dbReference>
<proteinExistence type="inferred from homology"/>
<dbReference type="Gene3D" id="3.30.420.10">
    <property type="entry name" value="Ribonuclease H-like superfamily/Ribonuclease H"/>
    <property type="match status" value="1"/>
</dbReference>
<evidence type="ECO:0000256" key="9">
    <source>
        <dbReference type="ARBA" id="ARBA00022722"/>
    </source>
</evidence>
<dbReference type="Pfam" id="PF04857">
    <property type="entry name" value="CAF1"/>
    <property type="match status" value="1"/>
</dbReference>
<evidence type="ECO:0000256" key="13">
    <source>
        <dbReference type="ARBA" id="ARBA00022884"/>
    </source>
</evidence>
<comment type="caution">
    <text evidence="18">The sequence shown here is derived from an EMBL/GenBank/DDBJ whole genome shotgun (WGS) entry which is preliminary data.</text>
</comment>
<dbReference type="OMA" id="FHETVEQ"/>
<dbReference type="PANTHER" id="PTHR10797">
    <property type="entry name" value="CCR4-NOT TRANSCRIPTION COMPLEX SUBUNIT"/>
    <property type="match status" value="1"/>
</dbReference>
<dbReference type="GO" id="GO:0004535">
    <property type="term" value="F:poly(A)-specific ribonuclease activity"/>
    <property type="evidence" value="ECO:0007669"/>
    <property type="project" value="UniProtKB-EC"/>
</dbReference>
<comment type="subunit">
    <text evidence="6">Component of the CCR4-NOT complex, at least composed of CRR4 and CAF1 proteins.</text>
</comment>
<evidence type="ECO:0000256" key="8">
    <source>
        <dbReference type="ARBA" id="ARBA00022490"/>
    </source>
</evidence>
<evidence type="ECO:0000256" key="7">
    <source>
        <dbReference type="ARBA" id="ARBA00012161"/>
    </source>
</evidence>
<evidence type="ECO:0000256" key="10">
    <source>
        <dbReference type="ARBA" id="ARBA00022723"/>
    </source>
</evidence>
<comment type="catalytic activity">
    <reaction evidence="1">
        <text>Exonucleolytic cleavage of poly(A) to 5'-AMP.</text>
        <dbReference type="EC" id="3.1.13.4"/>
    </reaction>
</comment>
<keyword evidence="13" id="KW-0694">RNA-binding</keyword>
<reference evidence="18" key="1">
    <citation type="submission" date="2021-08" db="EMBL/GenBank/DDBJ databases">
        <title>WGS assembly of Ceratopteris richardii.</title>
        <authorList>
            <person name="Marchant D.B."/>
            <person name="Chen G."/>
            <person name="Jenkins J."/>
            <person name="Shu S."/>
            <person name="Leebens-Mack J."/>
            <person name="Grimwood J."/>
            <person name="Schmutz J."/>
            <person name="Soltis P."/>
            <person name="Soltis D."/>
            <person name="Chen Z.-H."/>
        </authorList>
    </citation>
    <scope>NUCLEOTIDE SEQUENCE</scope>
    <source>
        <strain evidence="18">Whitten #5841</strain>
        <tissue evidence="18">Leaf</tissue>
    </source>
</reference>